<gene>
    <name evidence="1" type="ORF">H7C18_07290</name>
</gene>
<dbReference type="GO" id="GO:0032259">
    <property type="term" value="P:methylation"/>
    <property type="evidence" value="ECO:0007669"/>
    <property type="project" value="UniProtKB-KW"/>
</dbReference>
<dbReference type="GO" id="GO:0008168">
    <property type="term" value="F:methyltransferase activity"/>
    <property type="evidence" value="ECO:0007669"/>
    <property type="project" value="UniProtKB-KW"/>
</dbReference>
<keyword evidence="2" id="KW-1185">Reference proteome</keyword>
<organism evidence="1 2">
    <name type="scientific">Cohnella zeiphila</name>
    <dbReference type="NCBI Taxonomy" id="2761120"/>
    <lineage>
        <taxon>Bacteria</taxon>
        <taxon>Bacillati</taxon>
        <taxon>Bacillota</taxon>
        <taxon>Bacilli</taxon>
        <taxon>Bacillales</taxon>
        <taxon>Paenibacillaceae</taxon>
        <taxon>Cohnella</taxon>
    </lineage>
</organism>
<accession>A0A7X0SIW0</accession>
<comment type="caution">
    <text evidence="1">The sequence shown here is derived from an EMBL/GenBank/DDBJ whole genome shotgun (WGS) entry which is preliminary data.</text>
</comment>
<protein>
    <submittedName>
        <fullName evidence="1">O-methyltransferase</fullName>
    </submittedName>
</protein>
<dbReference type="EMBL" id="JACJVO010000009">
    <property type="protein sequence ID" value="MBB6730706.1"/>
    <property type="molecule type" value="Genomic_DNA"/>
</dbReference>
<keyword evidence="1" id="KW-0808">Transferase</keyword>
<dbReference type="AlphaFoldDB" id="A0A7X0SIW0"/>
<proteinExistence type="predicted"/>
<evidence type="ECO:0000313" key="1">
    <source>
        <dbReference type="EMBL" id="MBB6730706.1"/>
    </source>
</evidence>
<keyword evidence="1" id="KW-0489">Methyltransferase</keyword>
<reference evidence="1 2" key="1">
    <citation type="submission" date="2020-08" db="EMBL/GenBank/DDBJ databases">
        <title>Cohnella phylogeny.</title>
        <authorList>
            <person name="Dunlap C."/>
        </authorList>
    </citation>
    <scope>NUCLEOTIDE SEQUENCE [LARGE SCALE GENOMIC DNA]</scope>
    <source>
        <strain evidence="1 2">CBP 2801</strain>
    </source>
</reference>
<evidence type="ECO:0000313" key="2">
    <source>
        <dbReference type="Proteomes" id="UP000564644"/>
    </source>
</evidence>
<name>A0A7X0SIW0_9BACL</name>
<dbReference type="Proteomes" id="UP000564644">
    <property type="component" value="Unassembled WGS sequence"/>
</dbReference>
<sequence length="136" mass="15879">MMEAEMMPLARQVDVALRQMEEELKGLSAGTIVMQIRNDMIGKFGVRHLPLDYEEREPYSRTPRSGLTADQVATLRKMALEALEHKRSWTHGEITYDFVLRQGKISLSVQFESNYNMANLMFRLSKRRDRREVSNE</sequence>